<dbReference type="AlphaFoldDB" id="A0A9D4G2U4"/>
<proteinExistence type="predicted"/>
<accession>A0A9D4G2U4</accession>
<evidence type="ECO:0000313" key="3">
    <source>
        <dbReference type="Proteomes" id="UP000828390"/>
    </source>
</evidence>
<gene>
    <name evidence="2" type="ORF">DPMN_137948</name>
</gene>
<evidence type="ECO:0000313" key="2">
    <source>
        <dbReference type="EMBL" id="KAH3809575.1"/>
    </source>
</evidence>
<reference evidence="2" key="2">
    <citation type="submission" date="2020-11" db="EMBL/GenBank/DDBJ databases">
        <authorList>
            <person name="McCartney M.A."/>
            <person name="Auch B."/>
            <person name="Kono T."/>
            <person name="Mallez S."/>
            <person name="Becker A."/>
            <person name="Gohl D.M."/>
            <person name="Silverstein K.A.T."/>
            <person name="Koren S."/>
            <person name="Bechman K.B."/>
            <person name="Herman A."/>
            <person name="Abrahante J.E."/>
            <person name="Garbe J."/>
        </authorList>
    </citation>
    <scope>NUCLEOTIDE SEQUENCE</scope>
    <source>
        <strain evidence="2">Duluth1</strain>
        <tissue evidence="2">Whole animal</tissue>
    </source>
</reference>
<keyword evidence="1" id="KW-1133">Transmembrane helix</keyword>
<organism evidence="2 3">
    <name type="scientific">Dreissena polymorpha</name>
    <name type="common">Zebra mussel</name>
    <name type="synonym">Mytilus polymorpha</name>
    <dbReference type="NCBI Taxonomy" id="45954"/>
    <lineage>
        <taxon>Eukaryota</taxon>
        <taxon>Metazoa</taxon>
        <taxon>Spiralia</taxon>
        <taxon>Lophotrochozoa</taxon>
        <taxon>Mollusca</taxon>
        <taxon>Bivalvia</taxon>
        <taxon>Autobranchia</taxon>
        <taxon>Heteroconchia</taxon>
        <taxon>Euheterodonta</taxon>
        <taxon>Imparidentia</taxon>
        <taxon>Neoheterodontei</taxon>
        <taxon>Myida</taxon>
        <taxon>Dreissenoidea</taxon>
        <taxon>Dreissenidae</taxon>
        <taxon>Dreissena</taxon>
    </lineage>
</organism>
<name>A0A9D4G2U4_DREPO</name>
<comment type="caution">
    <text evidence="2">The sequence shown here is derived from an EMBL/GenBank/DDBJ whole genome shotgun (WGS) entry which is preliminary data.</text>
</comment>
<sequence>MLFAPALLRGSMFVIMFGQKTFMIRRRHLFWKTSSFCSMVAVVFQHLGPYRRTLTTLLLKMRSLVCMLRFVVLQMGFRIAKAWLALLILVLISLSQSPSVVTLLPR</sequence>
<dbReference type="Proteomes" id="UP000828390">
    <property type="component" value="Unassembled WGS sequence"/>
</dbReference>
<reference evidence="2" key="1">
    <citation type="journal article" date="2019" name="bioRxiv">
        <title>The Genome of the Zebra Mussel, Dreissena polymorpha: A Resource for Invasive Species Research.</title>
        <authorList>
            <person name="McCartney M.A."/>
            <person name="Auch B."/>
            <person name="Kono T."/>
            <person name="Mallez S."/>
            <person name="Zhang Y."/>
            <person name="Obille A."/>
            <person name="Becker A."/>
            <person name="Abrahante J.E."/>
            <person name="Garbe J."/>
            <person name="Badalamenti J.P."/>
            <person name="Herman A."/>
            <person name="Mangelson H."/>
            <person name="Liachko I."/>
            <person name="Sullivan S."/>
            <person name="Sone E.D."/>
            <person name="Koren S."/>
            <person name="Silverstein K.A.T."/>
            <person name="Beckman K.B."/>
            <person name="Gohl D.M."/>
        </authorList>
    </citation>
    <scope>NUCLEOTIDE SEQUENCE</scope>
    <source>
        <strain evidence="2">Duluth1</strain>
        <tissue evidence="2">Whole animal</tissue>
    </source>
</reference>
<keyword evidence="3" id="KW-1185">Reference proteome</keyword>
<feature type="transmembrane region" description="Helical" evidence="1">
    <location>
        <begin position="84"/>
        <end position="104"/>
    </location>
</feature>
<protein>
    <submittedName>
        <fullName evidence="2">Uncharacterized protein</fullName>
    </submittedName>
</protein>
<dbReference type="EMBL" id="JAIWYP010000006">
    <property type="protein sequence ID" value="KAH3809575.1"/>
    <property type="molecule type" value="Genomic_DNA"/>
</dbReference>
<keyword evidence="1" id="KW-0812">Transmembrane</keyword>
<keyword evidence="1" id="KW-0472">Membrane</keyword>
<evidence type="ECO:0000256" key="1">
    <source>
        <dbReference type="SAM" id="Phobius"/>
    </source>
</evidence>